<feature type="domain" description="Malic enzyme NAD-binding" evidence="3">
    <location>
        <begin position="336"/>
        <end position="571"/>
    </location>
</feature>
<dbReference type="Pfam" id="PF03949">
    <property type="entry name" value="Malic_M"/>
    <property type="match status" value="1"/>
</dbReference>
<gene>
    <name evidence="5" type="ORF">G4B88_019794</name>
</gene>
<evidence type="ECO:0000313" key="5">
    <source>
        <dbReference type="EMBL" id="KAF4398073.1"/>
    </source>
</evidence>
<evidence type="ECO:0000313" key="6">
    <source>
        <dbReference type="Proteomes" id="UP000583929"/>
    </source>
</evidence>
<dbReference type="InterPro" id="IPR036291">
    <property type="entry name" value="NAD(P)-bd_dom_sf"/>
</dbReference>
<dbReference type="AlphaFoldDB" id="A0A7J6HS20"/>
<dbReference type="SUPFAM" id="SSF51735">
    <property type="entry name" value="NAD(P)-binding Rossmann-fold domains"/>
    <property type="match status" value="1"/>
</dbReference>
<dbReference type="InterPro" id="IPR037062">
    <property type="entry name" value="Malic_N_dom_sf"/>
</dbReference>
<comment type="similarity">
    <text evidence="2">Belongs to the malic enzymes family.</text>
</comment>
<dbReference type="GO" id="GO:0004473">
    <property type="term" value="F:malate dehydrogenase (decarboxylating) (NADP+) activity"/>
    <property type="evidence" value="ECO:0007669"/>
    <property type="project" value="TreeGrafter"/>
</dbReference>
<reference evidence="5 6" key="1">
    <citation type="journal article" date="2020" name="bioRxiv">
        <title>Sequence and annotation of 42 cannabis genomes reveals extensive copy number variation in cannabinoid synthesis and pathogen resistance genes.</title>
        <authorList>
            <person name="Mckernan K.J."/>
            <person name="Helbert Y."/>
            <person name="Kane L.T."/>
            <person name="Ebling H."/>
            <person name="Zhang L."/>
            <person name="Liu B."/>
            <person name="Eaton Z."/>
            <person name="Mclaughlin S."/>
            <person name="Kingan S."/>
            <person name="Baybayan P."/>
            <person name="Concepcion G."/>
            <person name="Jordan M."/>
            <person name="Riva A."/>
            <person name="Barbazuk W."/>
            <person name="Harkins T."/>
        </authorList>
    </citation>
    <scope>NUCLEOTIDE SEQUENCE [LARGE SCALE GENOMIC DNA]</scope>
    <source>
        <strain evidence="6">cv. Jamaican Lion 4</strain>
        <tissue evidence="5">Leaf</tissue>
    </source>
</reference>
<dbReference type="GO" id="GO:0051287">
    <property type="term" value="F:NAD binding"/>
    <property type="evidence" value="ECO:0007669"/>
    <property type="project" value="InterPro"/>
</dbReference>
<dbReference type="Proteomes" id="UP000583929">
    <property type="component" value="Unassembled WGS sequence"/>
</dbReference>
<dbReference type="Gene3D" id="3.40.50.720">
    <property type="entry name" value="NAD(P)-binding Rossmann-like Domain"/>
    <property type="match status" value="1"/>
</dbReference>
<dbReference type="FunFam" id="3.40.50.720:FF:000067">
    <property type="entry name" value="Malic enzyme"/>
    <property type="match status" value="1"/>
</dbReference>
<dbReference type="InterPro" id="IPR001891">
    <property type="entry name" value="Malic_OxRdtase"/>
</dbReference>
<accession>A0A7J6HS20</accession>
<dbReference type="Pfam" id="PF00390">
    <property type="entry name" value="malic"/>
    <property type="match status" value="1"/>
</dbReference>
<dbReference type="SUPFAM" id="SSF53223">
    <property type="entry name" value="Aminoacid dehydrogenase-like, N-terminal domain"/>
    <property type="match status" value="1"/>
</dbReference>
<dbReference type="GO" id="GO:0006108">
    <property type="term" value="P:malate metabolic process"/>
    <property type="evidence" value="ECO:0007669"/>
    <property type="project" value="TreeGrafter"/>
</dbReference>
<dbReference type="SMART" id="SM00919">
    <property type="entry name" value="Malic_M"/>
    <property type="match status" value="1"/>
</dbReference>
<protein>
    <recommendedName>
        <fullName evidence="7">Malic enzyme</fullName>
    </recommendedName>
</protein>
<sequence>MSSYLDQANQNLCSSFAHFRSLSALQNNLGVSELYNPVSSKQKRYAASLKVVASTSRTGDRNGTVVMESVVKETREALTAVEEEPKSAVGGGVQDVYGEDSATEDQFVTPWNVSVASGYTLLRDPHHNKGLAFNDKERDAHYLRGLLPPAVVSQDLQVKKMMHNIRQYQLPLHKYMAMMDLQERNQKLFYKLLIANVEELLPVVYTPTVGEACQKYGSIYMRPQGLYISLNEKGRILEVLRNWPEKNIQVIVVTDGERILGLGDLGCQCLPITIDVGTNNEELLNDEFYIGLRQKRATGQEYAELMHEFMTAVKQLYGEKILIQFEDFANHNAFDLLSKYGTTHLVFNDDIQAGTGIAELIALEIAKQTNTPVEEARKKIWLVDSKGLIVSSRRESLQHFKKPWAHEHEPVKTLVDAINDIKPTVLIGTSGVGKQFTKEVVEAMATINEKPIIFSLSNPTSQSECTAEEAYNWSQGRAIFASGSPFPPVEYEGKVFVPGQANNAYIFPGFGLGLLMSGTIRVHDEMLLAASEALAAQVSQENFDKGMLYPPFANIRKISAEIAAKVAAKAYELGLATRLPQPKDLVKYAESCMYCPSYRNYRVTNFPLEFFTTPKSQPNYKREIYI</sequence>
<evidence type="ECO:0000259" key="4">
    <source>
        <dbReference type="SMART" id="SM01274"/>
    </source>
</evidence>
<name>A0A7J6HS20_CANSA</name>
<proteinExistence type="inferred from homology"/>
<dbReference type="InterPro" id="IPR012301">
    <property type="entry name" value="Malic_N_dom"/>
</dbReference>
<organism evidence="5 6">
    <name type="scientific">Cannabis sativa</name>
    <name type="common">Hemp</name>
    <name type="synonym">Marijuana</name>
    <dbReference type="NCBI Taxonomy" id="3483"/>
    <lineage>
        <taxon>Eukaryota</taxon>
        <taxon>Viridiplantae</taxon>
        <taxon>Streptophyta</taxon>
        <taxon>Embryophyta</taxon>
        <taxon>Tracheophyta</taxon>
        <taxon>Spermatophyta</taxon>
        <taxon>Magnoliopsida</taxon>
        <taxon>eudicotyledons</taxon>
        <taxon>Gunneridae</taxon>
        <taxon>Pentapetalae</taxon>
        <taxon>rosids</taxon>
        <taxon>fabids</taxon>
        <taxon>Rosales</taxon>
        <taxon>Cannabaceae</taxon>
        <taxon>Cannabis</taxon>
    </lineage>
</organism>
<comment type="caution">
    <text evidence="5">The sequence shown here is derived from an EMBL/GenBank/DDBJ whole genome shotgun (WGS) entry which is preliminary data.</text>
</comment>
<dbReference type="EMBL" id="JAATIQ010000029">
    <property type="protein sequence ID" value="KAF4398073.1"/>
    <property type="molecule type" value="Genomic_DNA"/>
</dbReference>
<dbReference type="PANTHER" id="PTHR23406:SF76">
    <property type="entry name" value="NADP-DEPENDENT MALIC ENZYME 4, CHLOROPLASTIC"/>
    <property type="match status" value="1"/>
</dbReference>
<dbReference type="Gene3D" id="3.40.50.10380">
    <property type="entry name" value="Malic enzyme, N-terminal domain"/>
    <property type="match status" value="1"/>
</dbReference>
<dbReference type="SMART" id="SM01274">
    <property type="entry name" value="malic"/>
    <property type="match status" value="1"/>
</dbReference>
<evidence type="ECO:0000259" key="3">
    <source>
        <dbReference type="SMART" id="SM00919"/>
    </source>
</evidence>
<evidence type="ECO:0000256" key="1">
    <source>
        <dbReference type="ARBA" id="ARBA00001946"/>
    </source>
</evidence>
<keyword evidence="6" id="KW-1185">Reference proteome</keyword>
<dbReference type="InterPro" id="IPR046346">
    <property type="entry name" value="Aminoacid_DH-like_N_sf"/>
</dbReference>
<dbReference type="PANTHER" id="PTHR23406">
    <property type="entry name" value="MALIC ENZYME-RELATED"/>
    <property type="match status" value="1"/>
</dbReference>
<dbReference type="PRINTS" id="PR00072">
    <property type="entry name" value="MALOXRDTASE"/>
</dbReference>
<dbReference type="CDD" id="cd05312">
    <property type="entry name" value="NAD_bind_1_malic_enz"/>
    <property type="match status" value="1"/>
</dbReference>
<evidence type="ECO:0008006" key="7">
    <source>
        <dbReference type="Google" id="ProtNLM"/>
    </source>
</evidence>
<feature type="domain" description="Malic enzyme N-terminal" evidence="4">
    <location>
        <begin position="182"/>
        <end position="341"/>
    </location>
</feature>
<dbReference type="GO" id="GO:0009507">
    <property type="term" value="C:chloroplast"/>
    <property type="evidence" value="ECO:0007669"/>
    <property type="project" value="TreeGrafter"/>
</dbReference>
<comment type="cofactor">
    <cofactor evidence="1">
        <name>Mg(2+)</name>
        <dbReference type="ChEBI" id="CHEBI:18420"/>
    </cofactor>
</comment>
<evidence type="ECO:0000256" key="2">
    <source>
        <dbReference type="ARBA" id="ARBA00008785"/>
    </source>
</evidence>
<dbReference type="InterPro" id="IPR012302">
    <property type="entry name" value="Malic_NAD-bd"/>
</dbReference>